<dbReference type="Gene3D" id="3.30.50.10">
    <property type="entry name" value="Erythroid Transcription Factor GATA-1, subunit A"/>
    <property type="match status" value="1"/>
</dbReference>
<comment type="caution">
    <text evidence="4">The sequence shown here is derived from an EMBL/GenBank/DDBJ whole genome shotgun (WGS) entry which is preliminary data.</text>
</comment>
<dbReference type="InterPro" id="IPR013088">
    <property type="entry name" value="Znf_NHR/GATA"/>
</dbReference>
<keyword evidence="5" id="KW-1185">Reference proteome</keyword>
<dbReference type="Pfam" id="PF00320">
    <property type="entry name" value="GATA"/>
    <property type="match status" value="1"/>
</dbReference>
<dbReference type="CDD" id="cd00202">
    <property type="entry name" value="ZnF_GATA"/>
    <property type="match status" value="1"/>
</dbReference>
<feature type="compositionally biased region" description="Polar residues" evidence="2">
    <location>
        <begin position="271"/>
        <end position="281"/>
    </location>
</feature>
<dbReference type="GO" id="GO:0006357">
    <property type="term" value="P:regulation of transcription by RNA polymerase II"/>
    <property type="evidence" value="ECO:0007669"/>
    <property type="project" value="TreeGrafter"/>
</dbReference>
<feature type="region of interest" description="Disordered" evidence="2">
    <location>
        <begin position="418"/>
        <end position="441"/>
    </location>
</feature>
<organism evidence="4 5">
    <name type="scientific">Starmerella bacillaris</name>
    <name type="common">Yeast</name>
    <name type="synonym">Candida zemplinina</name>
    <dbReference type="NCBI Taxonomy" id="1247836"/>
    <lineage>
        <taxon>Eukaryota</taxon>
        <taxon>Fungi</taxon>
        <taxon>Dikarya</taxon>
        <taxon>Ascomycota</taxon>
        <taxon>Saccharomycotina</taxon>
        <taxon>Dipodascomycetes</taxon>
        <taxon>Dipodascales</taxon>
        <taxon>Trichomonascaceae</taxon>
        <taxon>Starmerella</taxon>
    </lineage>
</organism>
<name>A0AAV5RJX2_STABA</name>
<dbReference type="InterPro" id="IPR042403">
    <property type="entry name" value="Spt21/Ams2"/>
</dbReference>
<gene>
    <name evidence="4" type="ORF">DASB73_023300</name>
</gene>
<dbReference type="GO" id="GO:0008270">
    <property type="term" value="F:zinc ion binding"/>
    <property type="evidence" value="ECO:0007669"/>
    <property type="project" value="UniProtKB-KW"/>
</dbReference>
<dbReference type="GO" id="GO:0030466">
    <property type="term" value="P:silent mating-type cassette heterochromatin formation"/>
    <property type="evidence" value="ECO:0007669"/>
    <property type="project" value="TreeGrafter"/>
</dbReference>
<evidence type="ECO:0000313" key="4">
    <source>
        <dbReference type="EMBL" id="GMM51372.1"/>
    </source>
</evidence>
<feature type="compositionally biased region" description="Low complexity" evidence="2">
    <location>
        <begin position="425"/>
        <end position="439"/>
    </location>
</feature>
<dbReference type="GO" id="GO:0000183">
    <property type="term" value="P:rDNA heterochromatin formation"/>
    <property type="evidence" value="ECO:0007669"/>
    <property type="project" value="TreeGrafter"/>
</dbReference>
<dbReference type="SMART" id="SM00401">
    <property type="entry name" value="ZnF_GATA"/>
    <property type="match status" value="1"/>
</dbReference>
<dbReference type="InterPro" id="IPR000679">
    <property type="entry name" value="Znf_GATA"/>
</dbReference>
<evidence type="ECO:0000313" key="5">
    <source>
        <dbReference type="Proteomes" id="UP001362899"/>
    </source>
</evidence>
<dbReference type="SUPFAM" id="SSF57716">
    <property type="entry name" value="Glucocorticoid receptor-like (DNA-binding domain)"/>
    <property type="match status" value="1"/>
</dbReference>
<proteinExistence type="predicted"/>
<dbReference type="GO" id="GO:0043565">
    <property type="term" value="F:sequence-specific DNA binding"/>
    <property type="evidence" value="ECO:0007669"/>
    <property type="project" value="InterPro"/>
</dbReference>
<keyword evidence="1" id="KW-0862">Zinc</keyword>
<feature type="compositionally biased region" description="Polar residues" evidence="2">
    <location>
        <begin position="692"/>
        <end position="701"/>
    </location>
</feature>
<dbReference type="PANTHER" id="PTHR39147:SF1">
    <property type="entry name" value="PROTEIN SPT21"/>
    <property type="match status" value="1"/>
</dbReference>
<evidence type="ECO:0000256" key="2">
    <source>
        <dbReference type="SAM" id="MobiDB-lite"/>
    </source>
</evidence>
<keyword evidence="1" id="KW-0479">Metal-binding</keyword>
<protein>
    <recommendedName>
        <fullName evidence="3">GATA-type domain-containing protein</fullName>
    </recommendedName>
</protein>
<feature type="compositionally biased region" description="Polar residues" evidence="2">
    <location>
        <begin position="594"/>
        <end position="615"/>
    </location>
</feature>
<feature type="region of interest" description="Disordered" evidence="2">
    <location>
        <begin position="368"/>
        <end position="404"/>
    </location>
</feature>
<sequence>MPDKISGTKKNVSLKILYTLTGVDSQKYIVRPSETVEAEVFEDLKIGIVAVNPCLTAIKEASPDFSQVFEIGSNEYAIYSSDYSEDGYPLQSHGRVCNHLFGTTTGKISISLMGSEFLEVQFHLLPIRNPEELLLDFQMDYTCKQSQLNSELGMQLPTSEVHSDFYNQPSSNIGQGDTPSSTNCPSSMINFDLPELPELPELSGLTEFSGIPDLPRIAGIPGMPSIPGIPGLSAIQGISGLPIPLPRSLALEKGEAFTSSPPVRARPTRIAPSTSSRNSLDTPSYEIYRRKRPNSPNMDENRCSNCGVNSACTWRKIKGNDGKEKLLCNACGLYYKTKKVMRPSTLWEKVRVRTPTVSNNNVSHNTVASLLPSSSNNSNMLTNKADGRQNGQQLAPRMKAKPVQKVTRNLKQPMSLSYHENVCEPSPASLPASTPSSFSQLNDYKLPEQSQHLQRSRNKVLQPEDVQIQNAQKIQATTVSAKLSNEPSLVAPSSSTGKHQCTQKINEYSFPESKLENSLLVKEQPNQERHASTAAVRMDRIESNILQQNSQEQNHNIEQNKPETHLDTARSMKPSRPAENPVLNTMDVKRSQEQEAVQSQPSNMVNEPKTPQTTRTKTEKDVPSSIDKLFLTTPELSAKSASENPGSPISVGSASKWFTQVMNPESSYFDSFLTSPSPKRCKKIDEDMLCSSPPTSSTLFSEASEGSEPSKISCESSKLTQNIFAALPTLTP</sequence>
<dbReference type="InterPro" id="IPR057725">
    <property type="entry name" value="Ams2-SPT21_N"/>
</dbReference>
<accession>A0AAV5RJX2</accession>
<dbReference type="PROSITE" id="PS50114">
    <property type="entry name" value="GATA_ZN_FINGER_2"/>
    <property type="match status" value="1"/>
</dbReference>
<reference evidence="4 5" key="1">
    <citation type="journal article" date="2023" name="Elife">
        <title>Identification of key yeast species and microbe-microbe interactions impacting larval growth of Drosophila in the wild.</title>
        <authorList>
            <person name="Mure A."/>
            <person name="Sugiura Y."/>
            <person name="Maeda R."/>
            <person name="Honda K."/>
            <person name="Sakurai N."/>
            <person name="Takahashi Y."/>
            <person name="Watada M."/>
            <person name="Katoh T."/>
            <person name="Gotoh A."/>
            <person name="Gotoh Y."/>
            <person name="Taniguchi I."/>
            <person name="Nakamura K."/>
            <person name="Hayashi T."/>
            <person name="Katayama T."/>
            <person name="Uemura T."/>
            <person name="Hattori Y."/>
        </authorList>
    </citation>
    <scope>NUCLEOTIDE SEQUENCE [LARGE SCALE GENOMIC DNA]</scope>
    <source>
        <strain evidence="4 5">SB-73</strain>
    </source>
</reference>
<feature type="region of interest" description="Disordered" evidence="2">
    <location>
        <begin position="692"/>
        <end position="713"/>
    </location>
</feature>
<feature type="compositionally biased region" description="Basic and acidic residues" evidence="2">
    <location>
        <begin position="558"/>
        <end position="570"/>
    </location>
</feature>
<dbReference type="Pfam" id="PF25823">
    <property type="entry name" value="Ams2-SPT21_N"/>
    <property type="match status" value="1"/>
</dbReference>
<dbReference type="EMBL" id="BTGC01000005">
    <property type="protein sequence ID" value="GMM51372.1"/>
    <property type="molecule type" value="Genomic_DNA"/>
</dbReference>
<dbReference type="PANTHER" id="PTHR39147">
    <property type="entry name" value="PROTEIN SPT21"/>
    <property type="match status" value="1"/>
</dbReference>
<keyword evidence="1" id="KW-0863">Zinc-finger</keyword>
<dbReference type="AlphaFoldDB" id="A0AAV5RJX2"/>
<feature type="domain" description="GATA-type" evidence="3">
    <location>
        <begin position="297"/>
        <end position="355"/>
    </location>
</feature>
<feature type="compositionally biased region" description="Polar residues" evidence="2">
    <location>
        <begin position="547"/>
        <end position="557"/>
    </location>
</feature>
<feature type="region of interest" description="Disordered" evidence="2">
    <location>
        <begin position="256"/>
        <end position="281"/>
    </location>
</feature>
<evidence type="ECO:0000256" key="1">
    <source>
        <dbReference type="PROSITE-ProRule" id="PRU00094"/>
    </source>
</evidence>
<evidence type="ECO:0000259" key="3">
    <source>
        <dbReference type="PROSITE" id="PS50114"/>
    </source>
</evidence>
<dbReference type="Proteomes" id="UP001362899">
    <property type="component" value="Unassembled WGS sequence"/>
</dbReference>
<feature type="compositionally biased region" description="Low complexity" evidence="2">
    <location>
        <begin position="368"/>
        <end position="381"/>
    </location>
</feature>
<feature type="region of interest" description="Disordered" evidence="2">
    <location>
        <begin position="547"/>
        <end position="623"/>
    </location>
</feature>